<feature type="transmembrane region" description="Helical" evidence="2">
    <location>
        <begin position="111"/>
        <end position="132"/>
    </location>
</feature>
<evidence type="ECO:0000256" key="1">
    <source>
        <dbReference type="SAM" id="MobiDB-lite"/>
    </source>
</evidence>
<evidence type="ECO:0000313" key="4">
    <source>
        <dbReference type="Proteomes" id="UP000655570"/>
    </source>
</evidence>
<evidence type="ECO:0000313" key="3">
    <source>
        <dbReference type="EMBL" id="MBD7982670.1"/>
    </source>
</evidence>
<dbReference type="PANTHER" id="PTHR40078">
    <property type="entry name" value="INTEGRAL MEMBRANE PROTEIN-RELATED"/>
    <property type="match status" value="1"/>
</dbReference>
<feature type="region of interest" description="Disordered" evidence="1">
    <location>
        <begin position="223"/>
        <end position="258"/>
    </location>
</feature>
<feature type="transmembrane region" description="Helical" evidence="2">
    <location>
        <begin position="12"/>
        <end position="31"/>
    </location>
</feature>
<reference evidence="3 4" key="1">
    <citation type="submission" date="2020-08" db="EMBL/GenBank/DDBJ databases">
        <title>A Genomic Blueprint of the Chicken Gut Microbiome.</title>
        <authorList>
            <person name="Gilroy R."/>
            <person name="Ravi A."/>
            <person name="Getino M."/>
            <person name="Pursley I."/>
            <person name="Horton D.L."/>
            <person name="Alikhan N.-F."/>
            <person name="Baker D."/>
            <person name="Gharbi K."/>
            <person name="Hall N."/>
            <person name="Watson M."/>
            <person name="Adriaenssens E.M."/>
            <person name="Foster-Nyarko E."/>
            <person name="Jarju S."/>
            <person name="Secka A."/>
            <person name="Antonio M."/>
            <person name="Oren A."/>
            <person name="Chaudhuri R."/>
            <person name="La Ragione R.M."/>
            <person name="Hildebrand F."/>
            <person name="Pallen M.J."/>
        </authorList>
    </citation>
    <scope>NUCLEOTIDE SEQUENCE [LARGE SCALE GENOMIC DNA]</scope>
    <source>
        <strain evidence="3 4">Sa2CUA9</strain>
    </source>
</reference>
<organism evidence="3 4">
    <name type="scientific">Oerskovia merdavium</name>
    <dbReference type="NCBI Taxonomy" id="2762227"/>
    <lineage>
        <taxon>Bacteria</taxon>
        <taxon>Bacillati</taxon>
        <taxon>Actinomycetota</taxon>
        <taxon>Actinomycetes</taxon>
        <taxon>Micrococcales</taxon>
        <taxon>Cellulomonadaceae</taxon>
        <taxon>Oerskovia</taxon>
    </lineage>
</organism>
<keyword evidence="4" id="KW-1185">Reference proteome</keyword>
<proteinExistence type="predicted"/>
<dbReference type="PANTHER" id="PTHR40078:SF1">
    <property type="entry name" value="INTEGRAL MEMBRANE PROTEIN"/>
    <property type="match status" value="1"/>
</dbReference>
<gene>
    <name evidence="3" type="ORF">H9641_18400</name>
</gene>
<feature type="transmembrane region" description="Helical" evidence="2">
    <location>
        <begin position="163"/>
        <end position="187"/>
    </location>
</feature>
<keyword evidence="2" id="KW-1133">Transmembrane helix</keyword>
<feature type="transmembrane region" description="Helical" evidence="2">
    <location>
        <begin position="52"/>
        <end position="73"/>
    </location>
</feature>
<dbReference type="EMBL" id="JACSQF010000026">
    <property type="protein sequence ID" value="MBD7982670.1"/>
    <property type="molecule type" value="Genomic_DNA"/>
</dbReference>
<name>A0ABR8U3R9_9CELL</name>
<evidence type="ECO:0008006" key="5">
    <source>
        <dbReference type="Google" id="ProtNLM"/>
    </source>
</evidence>
<keyword evidence="2" id="KW-0472">Membrane</keyword>
<dbReference type="Pfam" id="PF19700">
    <property type="entry name" value="DUF6198"/>
    <property type="match status" value="1"/>
</dbReference>
<accession>A0ABR8U3R9</accession>
<keyword evidence="2" id="KW-0812">Transmembrane</keyword>
<protein>
    <recommendedName>
        <fullName evidence="5">YitT family protein</fullName>
    </recommendedName>
</protein>
<evidence type="ECO:0000256" key="2">
    <source>
        <dbReference type="SAM" id="Phobius"/>
    </source>
</evidence>
<dbReference type="RefSeq" id="WP_191805861.1">
    <property type="nucleotide sequence ID" value="NZ_JACSQF010000026.1"/>
</dbReference>
<sequence length="258" mass="26284">MSITQGFSPLRSTLQLALGLFGFSLTMAMLLHSGMGAMPWDVFHQGVALRTGLPLGVVVVAASVVVMLLWIPLRQRPGIGTIANIVVIGATLDPFLLLLERIDPDPTTVGRVALAVAGVVLNGVATAAYLGARLGPGPRDGLMTGLVARTGWPVRRVKTAIEVLVVAIGFALGGTLGWATVLYALGVGPVVQVAARRLAPHLRPAVVPVEVADGVAHLTEDVASADGAVGPGPVEGTRGTRGTDGLGGEAGEPEPNAA</sequence>
<dbReference type="InterPro" id="IPR038750">
    <property type="entry name" value="YczE/YyaS-like"/>
</dbReference>
<comment type="caution">
    <text evidence="3">The sequence shown here is derived from an EMBL/GenBank/DDBJ whole genome shotgun (WGS) entry which is preliminary data.</text>
</comment>
<dbReference type="Proteomes" id="UP000655570">
    <property type="component" value="Unassembled WGS sequence"/>
</dbReference>
<feature type="transmembrane region" description="Helical" evidence="2">
    <location>
        <begin position="79"/>
        <end position="99"/>
    </location>
</feature>